<dbReference type="InterPro" id="IPR010982">
    <property type="entry name" value="Lambda_DNA-bd_dom_sf"/>
</dbReference>
<proteinExistence type="predicted"/>
<dbReference type="Pfam" id="PF13443">
    <property type="entry name" value="HTH_26"/>
    <property type="match status" value="1"/>
</dbReference>
<dbReference type="CDD" id="cd00093">
    <property type="entry name" value="HTH_XRE"/>
    <property type="match status" value="1"/>
</dbReference>
<evidence type="ECO:0000313" key="3">
    <source>
        <dbReference type="Proteomes" id="UP000754750"/>
    </source>
</evidence>
<protein>
    <submittedName>
        <fullName evidence="2">Helix-turn-helix transcriptional regulator</fullName>
    </submittedName>
</protein>
<dbReference type="RefSeq" id="WP_081626966.1">
    <property type="nucleotide sequence ID" value="NZ_JBKWRC010000003.1"/>
</dbReference>
<sequence length="80" mass="9567">MSKTNSVLQRKNYGQINFKLKELLDSRGMTRNHLARKIDSRFEVVDKWYKNQVEKIDTDILARICFVLECKVDDIIEYKN</sequence>
<dbReference type="Gene3D" id="1.10.260.40">
    <property type="entry name" value="lambda repressor-like DNA-binding domains"/>
    <property type="match status" value="1"/>
</dbReference>
<comment type="caution">
    <text evidence="2">The sequence shown here is derived from an EMBL/GenBank/DDBJ whole genome shotgun (WGS) entry which is preliminary data.</text>
</comment>
<feature type="domain" description="HTH cro/C1-type" evidence="1">
    <location>
        <begin position="20"/>
        <end position="75"/>
    </location>
</feature>
<dbReference type="EMBL" id="SVNY01000007">
    <property type="protein sequence ID" value="MBE6834422.1"/>
    <property type="molecule type" value="Genomic_DNA"/>
</dbReference>
<dbReference type="InterPro" id="IPR001387">
    <property type="entry name" value="Cro/C1-type_HTH"/>
</dbReference>
<dbReference type="SUPFAM" id="SSF47413">
    <property type="entry name" value="lambda repressor-like DNA-binding domains"/>
    <property type="match status" value="1"/>
</dbReference>
<evidence type="ECO:0000259" key="1">
    <source>
        <dbReference type="PROSITE" id="PS50943"/>
    </source>
</evidence>
<reference evidence="2" key="1">
    <citation type="submission" date="2019-04" db="EMBL/GenBank/DDBJ databases">
        <title>Evolution of Biomass-Degrading Anaerobic Consortia Revealed by Metagenomics.</title>
        <authorList>
            <person name="Peng X."/>
        </authorList>
    </citation>
    <scope>NUCLEOTIDE SEQUENCE</scope>
    <source>
        <strain evidence="2">SIG551</strain>
    </source>
</reference>
<gene>
    <name evidence="2" type="ORF">E7512_12750</name>
</gene>
<dbReference type="PROSITE" id="PS50943">
    <property type="entry name" value="HTH_CROC1"/>
    <property type="match status" value="1"/>
</dbReference>
<accession>A0A928Q617</accession>
<evidence type="ECO:0000313" key="2">
    <source>
        <dbReference type="EMBL" id="MBE6834422.1"/>
    </source>
</evidence>
<dbReference type="AlphaFoldDB" id="A0A928Q617"/>
<dbReference type="Proteomes" id="UP000754750">
    <property type="component" value="Unassembled WGS sequence"/>
</dbReference>
<name>A0A928Q617_9FIRM</name>
<dbReference type="GO" id="GO:0003677">
    <property type="term" value="F:DNA binding"/>
    <property type="evidence" value="ECO:0007669"/>
    <property type="project" value="InterPro"/>
</dbReference>
<organism evidence="2 3">
    <name type="scientific">Faecalispora sporosphaeroides</name>
    <dbReference type="NCBI Taxonomy" id="1549"/>
    <lineage>
        <taxon>Bacteria</taxon>
        <taxon>Bacillati</taxon>
        <taxon>Bacillota</taxon>
        <taxon>Clostridia</taxon>
        <taxon>Eubacteriales</taxon>
        <taxon>Oscillospiraceae</taxon>
        <taxon>Faecalispora</taxon>
    </lineage>
</organism>